<dbReference type="PROSITE" id="PS01054">
    <property type="entry name" value="TRANSALDOLASE_1"/>
    <property type="match status" value="1"/>
</dbReference>
<dbReference type="PANTHER" id="PTHR10683:SF18">
    <property type="entry name" value="TRANSALDOLASE"/>
    <property type="match status" value="1"/>
</dbReference>
<evidence type="ECO:0000256" key="10">
    <source>
        <dbReference type="ARBA" id="ARBA00048810"/>
    </source>
</evidence>
<organism evidence="13 15">
    <name type="scientific">Azotobacter vinelandii (strain DJ / ATCC BAA-1303)</name>
    <dbReference type="NCBI Taxonomy" id="322710"/>
    <lineage>
        <taxon>Bacteria</taxon>
        <taxon>Pseudomonadati</taxon>
        <taxon>Pseudomonadota</taxon>
        <taxon>Gammaproteobacteria</taxon>
        <taxon>Pseudomonadales</taxon>
        <taxon>Pseudomonadaceae</taxon>
        <taxon>Azotobacter</taxon>
    </lineage>
</organism>
<comment type="function">
    <text evidence="1 11 12">Transaldolase is important for the balance of metabolites in the pentose-phosphate pathway.</text>
</comment>
<evidence type="ECO:0000256" key="6">
    <source>
        <dbReference type="ARBA" id="ARBA00022490"/>
    </source>
</evidence>
<dbReference type="OrthoDB" id="9809101at2"/>
<accession>C1DG94</accession>
<dbReference type="Pfam" id="PF00923">
    <property type="entry name" value="TAL_FSA"/>
    <property type="match status" value="1"/>
</dbReference>
<evidence type="ECO:0000313" key="15">
    <source>
        <dbReference type="Proteomes" id="UP000002424"/>
    </source>
</evidence>
<keyword evidence="9 11" id="KW-0704">Schiff base</keyword>
<dbReference type="GO" id="GO:0004801">
    <property type="term" value="F:transaldolase activity"/>
    <property type="evidence" value="ECO:0007669"/>
    <property type="project" value="UniProtKB-UniRule"/>
</dbReference>
<keyword evidence="8 11" id="KW-0570">Pentose shunt</keyword>
<dbReference type="HAMAP" id="MF_00492">
    <property type="entry name" value="Transaldolase_1"/>
    <property type="match status" value="1"/>
</dbReference>
<dbReference type="NCBIfam" id="TIGR00874">
    <property type="entry name" value="talAB"/>
    <property type="match status" value="1"/>
</dbReference>
<dbReference type="GO" id="GO:0006098">
    <property type="term" value="P:pentose-phosphate shunt"/>
    <property type="evidence" value="ECO:0007669"/>
    <property type="project" value="UniProtKB-UniRule"/>
</dbReference>
<evidence type="ECO:0000256" key="3">
    <source>
        <dbReference type="ARBA" id="ARBA00004857"/>
    </source>
</evidence>
<name>C1DG94_AZOVD</name>
<dbReference type="Proteomes" id="UP000002424">
    <property type="component" value="Chromosome"/>
</dbReference>
<dbReference type="eggNOG" id="COG0176">
    <property type="taxonomic scope" value="Bacteria"/>
</dbReference>
<evidence type="ECO:0000256" key="9">
    <source>
        <dbReference type="ARBA" id="ARBA00023270"/>
    </source>
</evidence>
<evidence type="ECO:0000256" key="5">
    <source>
        <dbReference type="ARBA" id="ARBA00013151"/>
    </source>
</evidence>
<evidence type="ECO:0000256" key="4">
    <source>
        <dbReference type="ARBA" id="ARBA00008012"/>
    </source>
</evidence>
<protein>
    <recommendedName>
        <fullName evidence="5 11">Transaldolase</fullName>
        <ecNumber evidence="5 11">2.2.1.2</ecNumber>
    </recommendedName>
</protein>
<evidence type="ECO:0000256" key="11">
    <source>
        <dbReference type="HAMAP-Rule" id="MF_00492"/>
    </source>
</evidence>
<dbReference type="GO" id="GO:0005975">
    <property type="term" value="P:carbohydrate metabolic process"/>
    <property type="evidence" value="ECO:0007669"/>
    <property type="project" value="InterPro"/>
</dbReference>
<evidence type="ECO:0000256" key="7">
    <source>
        <dbReference type="ARBA" id="ARBA00022679"/>
    </source>
</evidence>
<evidence type="ECO:0000313" key="13">
    <source>
        <dbReference type="EMBL" id="ACO78405.1"/>
    </source>
</evidence>
<dbReference type="KEGG" id="avn:Avin_27340"/>
<dbReference type="SUPFAM" id="SSF51569">
    <property type="entry name" value="Aldolase"/>
    <property type="match status" value="1"/>
</dbReference>
<keyword evidence="6 11" id="KW-0963">Cytoplasm</keyword>
<dbReference type="PANTHER" id="PTHR10683">
    <property type="entry name" value="TRANSALDOLASE"/>
    <property type="match status" value="1"/>
</dbReference>
<evidence type="ECO:0000313" key="14">
    <source>
        <dbReference type="EMBL" id="ACO78908.1"/>
    </source>
</evidence>
<dbReference type="Gene3D" id="3.20.20.70">
    <property type="entry name" value="Aldolase class I"/>
    <property type="match status" value="1"/>
</dbReference>
<dbReference type="EMBL" id="CP001157">
    <property type="protein sequence ID" value="ACO78405.1"/>
    <property type="molecule type" value="Genomic_DNA"/>
</dbReference>
<dbReference type="EnsemblBacteria" id="ACO78908">
    <property type="protein sequence ID" value="ACO78908"/>
    <property type="gene ID" value="Avin_27340"/>
</dbReference>
<evidence type="ECO:0000256" key="12">
    <source>
        <dbReference type="RuleBase" id="RU004155"/>
    </source>
</evidence>
<proteinExistence type="inferred from homology"/>
<sequence length="322" mass="34760">MSNLLEQLRQHSIVVADTGDLEAIRRFAPEDATTNPSLILKAVQSGQYDGLVARVLGEVGGARSPEAAVDDACDRLVVALGERILASVPGRVSTEVNARLSFDREASIAKARRLVGLYEAAGIGRERILIKLAATWEGIRAAEVLEKEGIPCNLTLIFGFAQARACAEAGVHLISPFVGRILDWYRQADPATAYAPAEEPGVRSVRRIFDYFRRHAYPTVVMGASFRNVGEILALAGCDRLTISPALLEELAASEGVLAPALADTGEREARPAQRLGEAEFRWQMNEDAMATEKLAEGIRGFEADQLKLEALLRARLAGGVA</sequence>
<comment type="similarity">
    <text evidence="4 11 12">Belongs to the transaldolase family. Type 1 subfamily.</text>
</comment>
<dbReference type="UniPathway" id="UPA00115">
    <property type="reaction ID" value="UER00414"/>
</dbReference>
<dbReference type="RefSeq" id="WP_012700804.1">
    <property type="nucleotide sequence ID" value="NC_012560.1"/>
</dbReference>
<dbReference type="STRING" id="322710.Avin_22140"/>
<dbReference type="NCBIfam" id="NF009001">
    <property type="entry name" value="PRK12346.1"/>
    <property type="match status" value="1"/>
</dbReference>
<reference evidence="13 15" key="1">
    <citation type="journal article" date="2009" name="J. Bacteriol.">
        <title>Genome sequence of Azotobacter vinelandii, an obligate aerobe specialized to support diverse anaerobic metabolic processes.</title>
        <authorList>
            <person name="Setubal J.C."/>
            <person name="dos Santos P."/>
            <person name="Goldman B.S."/>
            <person name="Ertesvag H."/>
            <person name="Espin G."/>
            <person name="Rubio L.M."/>
            <person name="Valla S."/>
            <person name="Almeida N.F."/>
            <person name="Balasubramanian D."/>
            <person name="Cromes L."/>
            <person name="Curatti L."/>
            <person name="Du Z."/>
            <person name="Godsy E."/>
            <person name="Goodner B."/>
            <person name="Hellner-Burris K."/>
            <person name="Hernandez J.A."/>
            <person name="Houmiel K."/>
            <person name="Imperial J."/>
            <person name="Kennedy C."/>
            <person name="Larson T.J."/>
            <person name="Latreille P."/>
            <person name="Ligon L.S."/>
            <person name="Lu J."/>
            <person name="Maerk M."/>
            <person name="Miller N.M."/>
            <person name="Norton S."/>
            <person name="O'Carroll I.P."/>
            <person name="Paulsen I."/>
            <person name="Raulfs E.C."/>
            <person name="Roemer R."/>
            <person name="Rosser J."/>
            <person name="Segura D."/>
            <person name="Slater S."/>
            <person name="Stricklin S.L."/>
            <person name="Studholme D.J."/>
            <person name="Sun J."/>
            <person name="Viana C.J."/>
            <person name="Wallin E."/>
            <person name="Wang B."/>
            <person name="Wheeler C."/>
            <person name="Zhu H."/>
            <person name="Dean D.R."/>
            <person name="Dixon R."/>
            <person name="Wood D."/>
        </authorList>
    </citation>
    <scope>NUCLEOTIDE SEQUENCE [LARGE SCALE GENOMIC DNA]</scope>
    <source>
        <strain evidence="13">DJ</strain>
        <strain evidence="15">DJ / ATCC BAA-1303</strain>
    </source>
</reference>
<dbReference type="CDD" id="cd00957">
    <property type="entry name" value="Transaldolase_TalAB"/>
    <property type="match status" value="1"/>
</dbReference>
<keyword evidence="15" id="KW-1185">Reference proteome</keyword>
<dbReference type="InterPro" id="IPR018225">
    <property type="entry name" value="Transaldolase_AS"/>
</dbReference>
<comment type="catalytic activity">
    <reaction evidence="10 11 12">
        <text>D-sedoheptulose 7-phosphate + D-glyceraldehyde 3-phosphate = D-erythrose 4-phosphate + beta-D-fructose 6-phosphate</text>
        <dbReference type="Rhea" id="RHEA:17053"/>
        <dbReference type="ChEBI" id="CHEBI:16897"/>
        <dbReference type="ChEBI" id="CHEBI:57483"/>
        <dbReference type="ChEBI" id="CHEBI:57634"/>
        <dbReference type="ChEBI" id="CHEBI:59776"/>
        <dbReference type="EC" id="2.2.1.2"/>
    </reaction>
</comment>
<dbReference type="PROSITE" id="PS00958">
    <property type="entry name" value="TRANSALDOLASE_2"/>
    <property type="match status" value="1"/>
</dbReference>
<gene>
    <name evidence="13" type="primary">talB-1</name>
    <name evidence="11" type="synonym">tal</name>
    <name evidence="14" type="synonym">talB-2</name>
    <name evidence="13" type="ordered locus">Avin_22140</name>
    <name evidence="14" type="ordered locus">Avin_27340</name>
</gene>
<dbReference type="HOGENOM" id="CLU_047470_0_1_6"/>
<dbReference type="EnsemblBacteria" id="ACO78405">
    <property type="protein sequence ID" value="ACO78405"/>
    <property type="gene ID" value="Avin_22140"/>
</dbReference>
<comment type="subcellular location">
    <subcellularLocation>
        <location evidence="2 11">Cytoplasm</location>
    </subcellularLocation>
</comment>
<dbReference type="KEGG" id="avn:Avin_22140"/>
<dbReference type="AlphaFoldDB" id="C1DG94"/>
<dbReference type="InterPro" id="IPR001585">
    <property type="entry name" value="TAL/FSA"/>
</dbReference>
<keyword evidence="7 11" id="KW-0808">Transferase</keyword>
<evidence type="ECO:0000256" key="1">
    <source>
        <dbReference type="ARBA" id="ARBA00003518"/>
    </source>
</evidence>
<feature type="active site" description="Schiff-base intermediate with substrate" evidence="11">
    <location>
        <position position="131"/>
    </location>
</feature>
<dbReference type="InterPro" id="IPR013785">
    <property type="entry name" value="Aldolase_TIM"/>
</dbReference>
<dbReference type="GO" id="GO:0005829">
    <property type="term" value="C:cytosol"/>
    <property type="evidence" value="ECO:0007669"/>
    <property type="project" value="TreeGrafter"/>
</dbReference>
<evidence type="ECO:0000256" key="2">
    <source>
        <dbReference type="ARBA" id="ARBA00004496"/>
    </source>
</evidence>
<dbReference type="InterPro" id="IPR004730">
    <property type="entry name" value="Transaldolase_1"/>
</dbReference>
<dbReference type="FunFam" id="3.20.20.70:FF:000002">
    <property type="entry name" value="Transaldolase"/>
    <property type="match status" value="1"/>
</dbReference>
<dbReference type="EMBL" id="CP001157">
    <property type="protein sequence ID" value="ACO78908.1"/>
    <property type="molecule type" value="Genomic_DNA"/>
</dbReference>
<dbReference type="GeneID" id="88185865"/>
<comment type="pathway">
    <text evidence="3 11 12">Carbohydrate degradation; pentose phosphate pathway; D-glyceraldehyde 3-phosphate and beta-D-fructose 6-phosphate from D-ribose 5-phosphate and D-xylulose 5-phosphate (non-oxidative stage): step 2/3.</text>
</comment>
<dbReference type="EC" id="2.2.1.2" evidence="5 11"/>
<evidence type="ECO:0000256" key="8">
    <source>
        <dbReference type="ARBA" id="ARBA00023126"/>
    </source>
</evidence>